<dbReference type="GO" id="GO:0016746">
    <property type="term" value="F:acyltransferase activity"/>
    <property type="evidence" value="ECO:0007669"/>
    <property type="project" value="UniProtKB-KW"/>
</dbReference>
<comment type="similarity">
    <text evidence="1">Belongs to the 1-acyl-sn-glycerol-3-phosphate acyltransferase family.</text>
</comment>
<dbReference type="InterPro" id="IPR032098">
    <property type="entry name" value="Acyltransf_C"/>
</dbReference>
<keyword evidence="2 6" id="KW-0808">Transferase</keyword>
<dbReference type="PANTHER" id="PTHR10983">
    <property type="entry name" value="1-ACYLGLYCEROL-3-PHOSPHATE ACYLTRANSFERASE-RELATED"/>
    <property type="match status" value="1"/>
</dbReference>
<comment type="caution">
    <text evidence="6">The sequence shown here is derived from an EMBL/GenBank/DDBJ whole genome shotgun (WGS) entry which is preliminary data.</text>
</comment>
<dbReference type="GO" id="GO:0012505">
    <property type="term" value="C:endomembrane system"/>
    <property type="evidence" value="ECO:0007669"/>
    <property type="project" value="TreeGrafter"/>
</dbReference>
<dbReference type="SUPFAM" id="SSF69593">
    <property type="entry name" value="Glycerol-3-phosphate (1)-acyltransferase"/>
    <property type="match status" value="1"/>
</dbReference>
<name>A0A835YZY7_9STRA</name>
<dbReference type="InterPro" id="IPR002123">
    <property type="entry name" value="Plipid/glycerol_acylTrfase"/>
</dbReference>
<protein>
    <submittedName>
        <fullName evidence="6">Lysocardiolipin acyltransferase</fullName>
    </submittedName>
</protein>
<feature type="transmembrane region" description="Helical" evidence="4">
    <location>
        <begin position="333"/>
        <end position="355"/>
    </location>
</feature>
<evidence type="ECO:0000256" key="2">
    <source>
        <dbReference type="ARBA" id="ARBA00022679"/>
    </source>
</evidence>
<sequence>MGREPGSMPEASNRSLLRSLLFLALLLLQTFVYVIFLLAPALPMLLSIPPLRDSCMRCYRYWAGMVEVAYFGFAAAMLEHLLGVRVVVYGDEVPPRERALILSNHRTRVDWMFIWCLCARTHQLAQLRIVLQDAVKSLPGIGWGCQAFLFVFLARDRSRDLAHMRQVFRYLVTHHYPTTLLLFPEGTDLSRSNLEKAHKYAESRRLQRHDYVLQPKVAGFLETLDGLGPMLDAVYDVTLGYADQRNARTGEFERPSDKALIMGRPPREVHMLVQRIPIKDMPIGDEAALRAWMAASFQAKEQRLRAFYAGRETGAAVAFKGEKVWSDSSGARSAALSGAALFATTLLMACFLLWAFWQTKWYAMSVCCLFTLLTGFGDGLDVLEVRLGGLFGWRKGALSASNHAQRAGAKPKSS</sequence>
<feature type="transmembrane region" description="Helical" evidence="4">
    <location>
        <begin position="20"/>
        <end position="48"/>
    </location>
</feature>
<dbReference type="PANTHER" id="PTHR10983:SF16">
    <property type="entry name" value="LYSOCARDIOLIPIN ACYLTRANSFERASE 1"/>
    <property type="match status" value="1"/>
</dbReference>
<dbReference type="OrthoDB" id="186786at2759"/>
<evidence type="ECO:0000256" key="3">
    <source>
        <dbReference type="ARBA" id="ARBA00023315"/>
    </source>
</evidence>
<keyword evidence="4" id="KW-0472">Membrane</keyword>
<dbReference type="Proteomes" id="UP000664859">
    <property type="component" value="Unassembled WGS sequence"/>
</dbReference>
<keyword evidence="4" id="KW-0812">Transmembrane</keyword>
<gene>
    <name evidence="6" type="ORF">JKP88DRAFT_208291</name>
</gene>
<dbReference type="SMART" id="SM00563">
    <property type="entry name" value="PlsC"/>
    <property type="match status" value="1"/>
</dbReference>
<accession>A0A835YZY7</accession>
<dbReference type="EMBL" id="JAFCMP010000163">
    <property type="protein sequence ID" value="KAG5184500.1"/>
    <property type="molecule type" value="Genomic_DNA"/>
</dbReference>
<evidence type="ECO:0000259" key="5">
    <source>
        <dbReference type="SMART" id="SM00563"/>
    </source>
</evidence>
<keyword evidence="7" id="KW-1185">Reference proteome</keyword>
<proteinExistence type="inferred from homology"/>
<dbReference type="CDD" id="cd07990">
    <property type="entry name" value="LPLAT_LCLAT1-like"/>
    <property type="match status" value="1"/>
</dbReference>
<dbReference type="Pfam" id="PF01553">
    <property type="entry name" value="Acyltransferase"/>
    <property type="match status" value="1"/>
</dbReference>
<keyword evidence="3 6" id="KW-0012">Acyltransferase</keyword>
<reference evidence="6" key="1">
    <citation type="submission" date="2021-02" db="EMBL/GenBank/DDBJ databases">
        <title>First Annotated Genome of the Yellow-green Alga Tribonema minus.</title>
        <authorList>
            <person name="Mahan K.M."/>
        </authorList>
    </citation>
    <scope>NUCLEOTIDE SEQUENCE</scope>
    <source>
        <strain evidence="6">UTEX B ZZ1240</strain>
    </source>
</reference>
<evidence type="ECO:0000256" key="4">
    <source>
        <dbReference type="SAM" id="Phobius"/>
    </source>
</evidence>
<organism evidence="6 7">
    <name type="scientific">Tribonema minus</name>
    <dbReference type="NCBI Taxonomy" id="303371"/>
    <lineage>
        <taxon>Eukaryota</taxon>
        <taxon>Sar</taxon>
        <taxon>Stramenopiles</taxon>
        <taxon>Ochrophyta</taxon>
        <taxon>PX clade</taxon>
        <taxon>Xanthophyceae</taxon>
        <taxon>Tribonematales</taxon>
        <taxon>Tribonemataceae</taxon>
        <taxon>Tribonema</taxon>
    </lineage>
</organism>
<keyword evidence="4" id="KW-1133">Transmembrane helix</keyword>
<dbReference type="Pfam" id="PF16076">
    <property type="entry name" value="Acyltransf_C"/>
    <property type="match status" value="1"/>
</dbReference>
<dbReference type="AlphaFoldDB" id="A0A835YZY7"/>
<evidence type="ECO:0000313" key="7">
    <source>
        <dbReference type="Proteomes" id="UP000664859"/>
    </source>
</evidence>
<feature type="domain" description="Phospholipid/glycerol acyltransferase" evidence="5">
    <location>
        <begin position="99"/>
        <end position="221"/>
    </location>
</feature>
<evidence type="ECO:0000256" key="1">
    <source>
        <dbReference type="ARBA" id="ARBA00008655"/>
    </source>
</evidence>
<evidence type="ECO:0000313" key="6">
    <source>
        <dbReference type="EMBL" id="KAG5184500.1"/>
    </source>
</evidence>